<name>A0ABR7GDA5_9FIRM</name>
<dbReference type="SUPFAM" id="SSF53254">
    <property type="entry name" value="Phosphoglycerate mutase-like"/>
    <property type="match status" value="1"/>
</dbReference>
<dbReference type="SMART" id="SM00855">
    <property type="entry name" value="PGAM"/>
    <property type="match status" value="1"/>
</dbReference>
<dbReference type="EMBL" id="JACOPG010000001">
    <property type="protein sequence ID" value="MBC5685423.1"/>
    <property type="molecule type" value="Genomic_DNA"/>
</dbReference>
<evidence type="ECO:0000313" key="1">
    <source>
        <dbReference type="EMBL" id="MBC5685423.1"/>
    </source>
</evidence>
<evidence type="ECO:0000313" key="2">
    <source>
        <dbReference type="Proteomes" id="UP000643810"/>
    </source>
</evidence>
<proteinExistence type="predicted"/>
<dbReference type="Proteomes" id="UP000643810">
    <property type="component" value="Unassembled WGS sequence"/>
</dbReference>
<dbReference type="PANTHER" id="PTHR48100">
    <property type="entry name" value="BROAD-SPECIFICITY PHOSPHATASE YOR283W-RELATED"/>
    <property type="match status" value="1"/>
</dbReference>
<keyword evidence="2" id="KW-1185">Reference proteome</keyword>
<gene>
    <name evidence="1" type="ORF">H8R94_02145</name>
</gene>
<dbReference type="InterPro" id="IPR050275">
    <property type="entry name" value="PGM_Phosphatase"/>
</dbReference>
<dbReference type="InterPro" id="IPR029033">
    <property type="entry name" value="His_PPase_superfam"/>
</dbReference>
<dbReference type="CDD" id="cd07067">
    <property type="entry name" value="HP_PGM_like"/>
    <property type="match status" value="1"/>
</dbReference>
<protein>
    <submittedName>
        <fullName evidence="1">Histidine phosphatase family protein</fullName>
    </submittedName>
</protein>
<accession>A0ABR7GDA5</accession>
<dbReference type="Gene3D" id="3.40.50.1240">
    <property type="entry name" value="Phosphoglycerate mutase-like"/>
    <property type="match status" value="1"/>
</dbReference>
<reference evidence="1 2" key="1">
    <citation type="submission" date="2020-08" db="EMBL/GenBank/DDBJ databases">
        <title>Genome public.</title>
        <authorList>
            <person name="Liu C."/>
            <person name="Sun Q."/>
        </authorList>
    </citation>
    <scope>NUCLEOTIDE SEQUENCE [LARGE SCALE GENOMIC DNA]</scope>
    <source>
        <strain evidence="1 2">NSJ-9</strain>
    </source>
</reference>
<sequence>MSDTTTNQVEIVLIRHGKTEGNKEKRYIGRTDQPLSEEGIAGIKENLGRYPSVEKVYASPMKRTRQTAELIYPGQASELVDGLREMDMGVFEGKNHAELKNRPSYILWVATRGKISIPGGESMKDFGKRTMDAFIQVLGDMQAEGIKRSAVVAHGGTIMSIVSQLADDDYYKYMVNNGAGFRLTLDDDGKLLDLKPLLKEDNCMQDALEELED</sequence>
<organism evidence="1 2">
    <name type="scientific">Roseburia lenta</name>
    <dbReference type="NCBI Taxonomy" id="2763061"/>
    <lineage>
        <taxon>Bacteria</taxon>
        <taxon>Bacillati</taxon>
        <taxon>Bacillota</taxon>
        <taxon>Clostridia</taxon>
        <taxon>Lachnospirales</taxon>
        <taxon>Lachnospiraceae</taxon>
        <taxon>Roseburia</taxon>
    </lineage>
</organism>
<comment type="caution">
    <text evidence="1">The sequence shown here is derived from an EMBL/GenBank/DDBJ whole genome shotgun (WGS) entry which is preliminary data.</text>
</comment>
<dbReference type="Pfam" id="PF00300">
    <property type="entry name" value="His_Phos_1"/>
    <property type="match status" value="1"/>
</dbReference>
<dbReference type="RefSeq" id="WP_186853745.1">
    <property type="nucleotide sequence ID" value="NZ_JACOPG010000001.1"/>
</dbReference>
<dbReference type="InterPro" id="IPR013078">
    <property type="entry name" value="His_Pase_superF_clade-1"/>
</dbReference>